<dbReference type="InterPro" id="IPR045179">
    <property type="entry name" value="YgfZ/GcvT"/>
</dbReference>
<dbReference type="OrthoDB" id="45660at2759"/>
<keyword evidence="3" id="KW-1185">Reference proteome</keyword>
<feature type="region of interest" description="Disordered" evidence="1">
    <location>
        <begin position="1"/>
        <end position="30"/>
    </location>
</feature>
<proteinExistence type="predicted"/>
<evidence type="ECO:0000256" key="1">
    <source>
        <dbReference type="SAM" id="MobiDB-lite"/>
    </source>
</evidence>
<protein>
    <recommendedName>
        <fullName evidence="4">Aminomethyltransferase folate-binding domain-containing protein</fullName>
    </recommendedName>
</protein>
<evidence type="ECO:0008006" key="4">
    <source>
        <dbReference type="Google" id="ProtNLM"/>
    </source>
</evidence>
<accession>A0A1E7FDH4</accession>
<gene>
    <name evidence="2" type="ORF">FRACYDRAFT_226374</name>
</gene>
<name>A0A1E7FDH4_9STRA</name>
<evidence type="ECO:0000313" key="2">
    <source>
        <dbReference type="EMBL" id="OEU15863.1"/>
    </source>
</evidence>
<dbReference type="GO" id="GO:0016226">
    <property type="term" value="P:iron-sulfur cluster assembly"/>
    <property type="evidence" value="ECO:0007669"/>
    <property type="project" value="TreeGrafter"/>
</dbReference>
<sequence>MRGGGSPVGIGGGKLPAIGRGGGGPPIGRGGGAMPDIAASFIYKGTEQIFKSCCDRCVISSSNKSINRIIISPIVQYSTSSSYEYLPPNPDSPPGVFHIPTLKSSYPKNTPAGLRGEAVRSALLTTERCIGWDLATNVETSMGGLLEISGRGTIDFLNGKLTTSIDNSISNNNVYREGCLLDAKGRLIDILRVTIVDDNIRALIMTSPGHSSTNLMKRLDPFVFPMDEVVLTNFVGNCNDDNDDGNNNDNSNRSFGFTLASTQYKHVQKVMREQSNLLDGLENDMSFPGRSQGVVWKYRNDGTEVLVVPSTGLSSVACVGYTFVFFGNKSTGSDALELGQRVWKHLISDGNVDGPIEVGALEYETLRVEAGQPAYGCEYGIDRTKSKDKEEEAKNLQEKSKKSMSSIIKTSPIEFHLNSLIDENKGCYLGQEGIASVLKNPRGPPRKLYAVVFEDDSNIYDAQSSGDKSDFDNLTTLPKPGQKLYALGSNEELQVGTLTSVGESGGTGSTHTVALALIKRSDSIRKQMKQFDLEIPRDPDDFLDVDLSSGSGIIQPPSLDPLEGLEVIVEGTFTVGILKCVPSRRSGIGINRNMFDEDIIVEGIPEHEVEIPSSRNTSVDFEVDDENDDSSASLEDLEAEVKLAAVEAETAAAEANRKAEKMALLQQRAKEAMERRKQKKKE</sequence>
<dbReference type="EMBL" id="KV784359">
    <property type="protein sequence ID" value="OEU15863.1"/>
    <property type="molecule type" value="Genomic_DNA"/>
</dbReference>
<reference evidence="2 3" key="1">
    <citation type="submission" date="2016-09" db="EMBL/GenBank/DDBJ databases">
        <title>Extensive genetic diversity and differential bi-allelic expression allows diatom success in the polar Southern Ocean.</title>
        <authorList>
            <consortium name="DOE Joint Genome Institute"/>
            <person name="Mock T."/>
            <person name="Otillar R.P."/>
            <person name="Strauss J."/>
            <person name="Dupont C."/>
            <person name="Frickenhaus S."/>
            <person name="Maumus F."/>
            <person name="Mcmullan M."/>
            <person name="Sanges R."/>
            <person name="Schmutz J."/>
            <person name="Toseland A."/>
            <person name="Valas R."/>
            <person name="Veluchamy A."/>
            <person name="Ward B.J."/>
            <person name="Allen A."/>
            <person name="Barry K."/>
            <person name="Falciatore A."/>
            <person name="Ferrante M."/>
            <person name="Fortunato A.E."/>
            <person name="Gloeckner G."/>
            <person name="Gruber A."/>
            <person name="Hipkin R."/>
            <person name="Janech M."/>
            <person name="Kroth P."/>
            <person name="Leese F."/>
            <person name="Lindquist E."/>
            <person name="Lyon B.R."/>
            <person name="Martin J."/>
            <person name="Mayer C."/>
            <person name="Parker M."/>
            <person name="Quesneville H."/>
            <person name="Raymond J."/>
            <person name="Uhlig C."/>
            <person name="Valentin K.U."/>
            <person name="Worden A.Z."/>
            <person name="Armbrust E.V."/>
            <person name="Bowler C."/>
            <person name="Green B."/>
            <person name="Moulton V."/>
            <person name="Van Oosterhout C."/>
            <person name="Grigoriev I."/>
        </authorList>
    </citation>
    <scope>NUCLEOTIDE SEQUENCE [LARGE SCALE GENOMIC DNA]</scope>
    <source>
        <strain evidence="2 3">CCMP1102</strain>
    </source>
</reference>
<organism evidence="2 3">
    <name type="scientific">Fragilariopsis cylindrus CCMP1102</name>
    <dbReference type="NCBI Taxonomy" id="635003"/>
    <lineage>
        <taxon>Eukaryota</taxon>
        <taxon>Sar</taxon>
        <taxon>Stramenopiles</taxon>
        <taxon>Ochrophyta</taxon>
        <taxon>Bacillariophyta</taxon>
        <taxon>Bacillariophyceae</taxon>
        <taxon>Bacillariophycidae</taxon>
        <taxon>Bacillariales</taxon>
        <taxon>Bacillariaceae</taxon>
        <taxon>Fragilariopsis</taxon>
    </lineage>
</organism>
<evidence type="ECO:0000313" key="3">
    <source>
        <dbReference type="Proteomes" id="UP000095751"/>
    </source>
</evidence>
<dbReference type="InParanoid" id="A0A1E7FDH4"/>
<dbReference type="SUPFAM" id="SSF103025">
    <property type="entry name" value="Folate-binding domain"/>
    <property type="match status" value="2"/>
</dbReference>
<dbReference type="InterPro" id="IPR027266">
    <property type="entry name" value="TrmE/GcvT-like"/>
</dbReference>
<dbReference type="Proteomes" id="UP000095751">
    <property type="component" value="Unassembled WGS sequence"/>
</dbReference>
<dbReference type="KEGG" id="fcy:FRACYDRAFT_226374"/>
<feature type="region of interest" description="Disordered" evidence="1">
    <location>
        <begin position="656"/>
        <end position="682"/>
    </location>
</feature>
<dbReference type="PANTHER" id="PTHR22602:SF0">
    <property type="entry name" value="TRANSFERASE CAF17, MITOCHONDRIAL-RELATED"/>
    <property type="match status" value="1"/>
</dbReference>
<feature type="region of interest" description="Disordered" evidence="1">
    <location>
        <begin position="612"/>
        <end position="633"/>
    </location>
</feature>
<dbReference type="Gene3D" id="3.30.1360.120">
    <property type="entry name" value="Probable tRNA modification gtpase trme, domain 1"/>
    <property type="match status" value="2"/>
</dbReference>
<dbReference type="AlphaFoldDB" id="A0A1E7FDH4"/>
<dbReference type="PANTHER" id="PTHR22602">
    <property type="entry name" value="TRANSFERASE CAF17, MITOCHONDRIAL-RELATED"/>
    <property type="match status" value="1"/>
</dbReference>